<comment type="caution">
    <text evidence="2">The sequence shown here is derived from an EMBL/GenBank/DDBJ whole genome shotgun (WGS) entry which is preliminary data.</text>
</comment>
<dbReference type="EMBL" id="BGPR01025754">
    <property type="protein sequence ID" value="GBN94927.1"/>
    <property type="molecule type" value="Genomic_DNA"/>
</dbReference>
<proteinExistence type="predicted"/>
<organism evidence="2 3">
    <name type="scientific">Araneus ventricosus</name>
    <name type="common">Orbweaver spider</name>
    <name type="synonym">Epeira ventricosa</name>
    <dbReference type="NCBI Taxonomy" id="182803"/>
    <lineage>
        <taxon>Eukaryota</taxon>
        <taxon>Metazoa</taxon>
        <taxon>Ecdysozoa</taxon>
        <taxon>Arthropoda</taxon>
        <taxon>Chelicerata</taxon>
        <taxon>Arachnida</taxon>
        <taxon>Araneae</taxon>
        <taxon>Araneomorphae</taxon>
        <taxon>Entelegynae</taxon>
        <taxon>Araneoidea</taxon>
        <taxon>Araneidae</taxon>
        <taxon>Araneus</taxon>
    </lineage>
</organism>
<reference evidence="2 3" key="1">
    <citation type="journal article" date="2019" name="Sci. Rep.">
        <title>Orb-weaving spider Araneus ventricosus genome elucidates the spidroin gene catalogue.</title>
        <authorList>
            <person name="Kono N."/>
            <person name="Nakamura H."/>
            <person name="Ohtoshi R."/>
            <person name="Moran D.A.P."/>
            <person name="Shinohara A."/>
            <person name="Yoshida Y."/>
            <person name="Fujiwara M."/>
            <person name="Mori M."/>
            <person name="Tomita M."/>
            <person name="Arakawa K."/>
        </authorList>
    </citation>
    <scope>NUCLEOTIDE SEQUENCE [LARGE SCALE GENOMIC DNA]</scope>
</reference>
<accession>A0A4Y2T2Z3</accession>
<dbReference type="AlphaFoldDB" id="A0A4Y2T2Z3"/>
<evidence type="ECO:0000313" key="3">
    <source>
        <dbReference type="Proteomes" id="UP000499080"/>
    </source>
</evidence>
<name>A0A4Y2T2Z3_ARAVE</name>
<feature type="region of interest" description="Disordered" evidence="1">
    <location>
        <begin position="1"/>
        <end position="20"/>
    </location>
</feature>
<dbReference type="Proteomes" id="UP000499080">
    <property type="component" value="Unassembled WGS sequence"/>
</dbReference>
<gene>
    <name evidence="2" type="ORF">AVEN_166072_1</name>
</gene>
<keyword evidence="3" id="KW-1185">Reference proteome</keyword>
<feature type="compositionally biased region" description="Polar residues" evidence="1">
    <location>
        <begin position="1"/>
        <end position="12"/>
    </location>
</feature>
<evidence type="ECO:0000313" key="2">
    <source>
        <dbReference type="EMBL" id="GBN94927.1"/>
    </source>
</evidence>
<sequence>MPQYKSSESQNNYRKKRREQRIEAPVMLYLTGLPPKAHKGQKPPENLVILRTYFEETRELFWNVPRNFEPQSDDEDNIGAGSPFAKLPHHTSALRFIFETR</sequence>
<evidence type="ECO:0000256" key="1">
    <source>
        <dbReference type="SAM" id="MobiDB-lite"/>
    </source>
</evidence>
<protein>
    <submittedName>
        <fullName evidence="2">Uncharacterized protein</fullName>
    </submittedName>
</protein>